<keyword evidence="2" id="KW-1185">Reference proteome</keyword>
<proteinExistence type="predicted"/>
<name>A0A7L7KQL9_9MOLU</name>
<dbReference type="RefSeq" id="WP_258876883.1">
    <property type="nucleotide sequence ID" value="NZ_CP048914.1"/>
</dbReference>
<evidence type="ECO:0000313" key="2">
    <source>
        <dbReference type="Proteomes" id="UP000514720"/>
    </source>
</evidence>
<dbReference type="KEGG" id="xcl:G4Z02_04915"/>
<protein>
    <submittedName>
        <fullName evidence="1">Uncharacterized protein</fullName>
    </submittedName>
</protein>
<evidence type="ECO:0000313" key="1">
    <source>
        <dbReference type="EMBL" id="QMS85110.1"/>
    </source>
</evidence>
<dbReference type="EMBL" id="CP048914">
    <property type="protein sequence ID" value="QMS85110.1"/>
    <property type="molecule type" value="Genomic_DNA"/>
</dbReference>
<dbReference type="AlphaFoldDB" id="A0A7L7KQL9"/>
<dbReference type="Proteomes" id="UP000514720">
    <property type="component" value="Chromosome"/>
</dbReference>
<accession>A0A7L7KQL9</accession>
<reference evidence="1 2" key="1">
    <citation type="submission" date="2020-02" db="EMBL/GenBank/DDBJ databases">
        <authorList>
            <person name="Zheng R.K."/>
            <person name="Sun C.M."/>
        </authorList>
    </citation>
    <scope>NUCLEOTIDE SEQUENCE [LARGE SCALE GENOMIC DNA]</scope>
    <source>
        <strain evidence="2">zrk13</strain>
    </source>
</reference>
<gene>
    <name evidence="1" type="ORF">G4Z02_04915</name>
</gene>
<sequence>MNDDLDKLMNELLAAIEEVLYLELQYSDADIVDKLISIVEVKYDI</sequence>
<organism evidence="1 2">
    <name type="scientific">Candidatus Xianfuyuplasma coldseepsis</name>
    <dbReference type="NCBI Taxonomy" id="2782163"/>
    <lineage>
        <taxon>Bacteria</taxon>
        <taxon>Bacillati</taxon>
        <taxon>Mycoplasmatota</taxon>
        <taxon>Mollicutes</taxon>
        <taxon>Candidatus Izemoplasmatales</taxon>
        <taxon>Candidatus Izemoplasmataceae</taxon>
        <taxon>Candidatus Xianfuyuplasma</taxon>
    </lineage>
</organism>